<organism evidence="2 3">
    <name type="scientific">Trichomalopsis sarcophagae</name>
    <dbReference type="NCBI Taxonomy" id="543379"/>
    <lineage>
        <taxon>Eukaryota</taxon>
        <taxon>Metazoa</taxon>
        <taxon>Ecdysozoa</taxon>
        <taxon>Arthropoda</taxon>
        <taxon>Hexapoda</taxon>
        <taxon>Insecta</taxon>
        <taxon>Pterygota</taxon>
        <taxon>Neoptera</taxon>
        <taxon>Endopterygota</taxon>
        <taxon>Hymenoptera</taxon>
        <taxon>Apocrita</taxon>
        <taxon>Proctotrupomorpha</taxon>
        <taxon>Chalcidoidea</taxon>
        <taxon>Pteromalidae</taxon>
        <taxon>Pteromalinae</taxon>
        <taxon>Trichomalopsis</taxon>
    </lineage>
</organism>
<evidence type="ECO:0000313" key="3">
    <source>
        <dbReference type="Proteomes" id="UP000215335"/>
    </source>
</evidence>
<comment type="caution">
    <text evidence="2">The sequence shown here is derived from an EMBL/GenBank/DDBJ whole genome shotgun (WGS) entry which is preliminary data.</text>
</comment>
<sequence length="247" mass="28075">MFKRKLKALDYFDCDNFNGNDLQHVKKLVPWLEDQKIRQYKIEDRKDLQNINSDQWPATFEKYLEDVGCPSFQALLDKVEWLIGLAIRLEFEDNCEKYRAITSSNTKSKHESAPSIKSSNPLDNLDFQSNDFKDGVNALAKLLNIPQHPNHLITLEACSKLICKRLNPNAVQNPNSVIVRGQPFPIMETEVGYNMGDAALNKAAKVLSLLYIQDLRDLQTKINEAIVSVQSITANPKTDTKLGRVGR</sequence>
<evidence type="ECO:0000313" key="2">
    <source>
        <dbReference type="EMBL" id="OXU20825.1"/>
    </source>
</evidence>
<evidence type="ECO:0008006" key="4">
    <source>
        <dbReference type="Google" id="ProtNLM"/>
    </source>
</evidence>
<feature type="region of interest" description="Disordered" evidence="1">
    <location>
        <begin position="103"/>
        <end position="122"/>
    </location>
</feature>
<name>A0A232ER27_9HYME</name>
<dbReference type="InterPro" id="IPR019265">
    <property type="entry name" value="RTRAF"/>
</dbReference>
<dbReference type="AlphaFoldDB" id="A0A232ER27"/>
<dbReference type="Proteomes" id="UP000215335">
    <property type="component" value="Unassembled WGS sequence"/>
</dbReference>
<dbReference type="Pfam" id="PF10036">
    <property type="entry name" value="RLL"/>
    <property type="match status" value="1"/>
</dbReference>
<reference evidence="2 3" key="1">
    <citation type="journal article" date="2017" name="Curr. Biol.">
        <title>The Evolution of Venom by Co-option of Single-Copy Genes.</title>
        <authorList>
            <person name="Martinson E.O."/>
            <person name="Mrinalini"/>
            <person name="Kelkar Y.D."/>
            <person name="Chang C.H."/>
            <person name="Werren J.H."/>
        </authorList>
    </citation>
    <scope>NUCLEOTIDE SEQUENCE [LARGE SCALE GENOMIC DNA]</scope>
    <source>
        <strain evidence="2 3">Alberta</strain>
        <tissue evidence="2">Whole body</tissue>
    </source>
</reference>
<dbReference type="PANTHER" id="PTHR15924">
    <property type="entry name" value="CLE"/>
    <property type="match status" value="1"/>
</dbReference>
<keyword evidence="3" id="KW-1185">Reference proteome</keyword>
<gene>
    <name evidence="2" type="ORF">TSAR_004010</name>
</gene>
<dbReference type="STRING" id="543379.A0A232ER27"/>
<accession>A0A232ER27</accession>
<dbReference type="OrthoDB" id="514167at2759"/>
<protein>
    <recommendedName>
        <fullName evidence="4">RNA transcription, translation and transport factor protein</fullName>
    </recommendedName>
</protein>
<dbReference type="EMBL" id="NNAY01002666">
    <property type="protein sequence ID" value="OXU20825.1"/>
    <property type="molecule type" value="Genomic_DNA"/>
</dbReference>
<proteinExistence type="predicted"/>
<evidence type="ECO:0000256" key="1">
    <source>
        <dbReference type="SAM" id="MobiDB-lite"/>
    </source>
</evidence>